<evidence type="ECO:0000313" key="1">
    <source>
        <dbReference type="EMBL" id="KAI9639210.1"/>
    </source>
</evidence>
<proteinExistence type="predicted"/>
<dbReference type="Proteomes" id="UP001164286">
    <property type="component" value="Unassembled WGS sequence"/>
</dbReference>
<dbReference type="AlphaFoldDB" id="A0AA38LX37"/>
<reference evidence="1" key="1">
    <citation type="journal article" date="2022" name="G3 (Bethesda)">
        <title>High quality genome of the basidiomycete yeast Dioszegia hungarica PDD-24b-2 isolated from cloud water.</title>
        <authorList>
            <person name="Jarrige D."/>
            <person name="Haridas S."/>
            <person name="Bleykasten-Grosshans C."/>
            <person name="Joly M."/>
            <person name="Nadalig T."/>
            <person name="Sancelme M."/>
            <person name="Vuilleumier S."/>
            <person name="Grigoriev I.V."/>
            <person name="Amato P."/>
            <person name="Bringel F."/>
        </authorList>
    </citation>
    <scope>NUCLEOTIDE SEQUENCE</scope>
    <source>
        <strain evidence="1">PDD-24b-2</strain>
    </source>
</reference>
<comment type="caution">
    <text evidence="1">The sequence shown here is derived from an EMBL/GenBank/DDBJ whole genome shotgun (WGS) entry which is preliminary data.</text>
</comment>
<gene>
    <name evidence="1" type="ORF">MKK02DRAFT_39501</name>
</gene>
<organism evidence="1 2">
    <name type="scientific">Dioszegia hungarica</name>
    <dbReference type="NCBI Taxonomy" id="4972"/>
    <lineage>
        <taxon>Eukaryota</taxon>
        <taxon>Fungi</taxon>
        <taxon>Dikarya</taxon>
        <taxon>Basidiomycota</taxon>
        <taxon>Agaricomycotina</taxon>
        <taxon>Tremellomycetes</taxon>
        <taxon>Tremellales</taxon>
        <taxon>Bulleribasidiaceae</taxon>
        <taxon>Dioszegia</taxon>
    </lineage>
</organism>
<keyword evidence="2" id="KW-1185">Reference proteome</keyword>
<evidence type="ECO:0000313" key="2">
    <source>
        <dbReference type="Proteomes" id="UP001164286"/>
    </source>
</evidence>
<dbReference type="GeneID" id="77729833"/>
<protein>
    <submittedName>
        <fullName evidence="1">Uncharacterized protein</fullName>
    </submittedName>
</protein>
<dbReference type="RefSeq" id="XP_052948987.1">
    <property type="nucleotide sequence ID" value="XM_053090628.1"/>
</dbReference>
<accession>A0AA38LX37</accession>
<dbReference type="EMBL" id="JAKWFO010000001">
    <property type="protein sequence ID" value="KAI9639210.1"/>
    <property type="molecule type" value="Genomic_DNA"/>
</dbReference>
<sequence>MVLDIPRDATHTPDVGHDIWPIILSYLRRPLPLPYSRPDRSALAQGDLARAARVCKAFLGIIIPILYRVVLTDNFPLLIMGMSKKVTTLQSPLFYTKNLYIEYRGKALEPTYLQYLTHPDLTHAYGVNESGKVLMRRASCVREVKAWMDTLAWFQMPGSSMARILPKLETLAISSIYGKLHGRMWNEYESLAALSTNDGSTIHEVLASSNIRHLCVADTYGPLSLPTPAHLPKVLGNFTQCLHFGGGDIFNPSETYPQDLLSLPLGRPVRWVSQYPSTADLFGLIGYMTGIIKHAVSDRRLAGAPHHPRSRSVDLEIYCSSARMRSAVFPKEAWAELGTPITPRPPAQPYFVVSDPEQKGAVQQNLDLLLEALRAQGGKYDSVKWFISPETPICLACGCGPPA</sequence>
<name>A0AA38LX37_9TREE</name>